<organism evidence="14 15">
    <name type="scientific">Paramuricea clavata</name>
    <name type="common">Red gorgonian</name>
    <name type="synonym">Violescent sea-whip</name>
    <dbReference type="NCBI Taxonomy" id="317549"/>
    <lineage>
        <taxon>Eukaryota</taxon>
        <taxon>Metazoa</taxon>
        <taxon>Cnidaria</taxon>
        <taxon>Anthozoa</taxon>
        <taxon>Octocorallia</taxon>
        <taxon>Malacalcyonacea</taxon>
        <taxon>Plexauridae</taxon>
        <taxon>Paramuricea</taxon>
    </lineage>
</organism>
<gene>
    <name evidence="14" type="ORF">PACLA_8A047591</name>
</gene>
<keyword evidence="4" id="KW-0472">Membrane</keyword>
<dbReference type="OrthoDB" id="68581at2759"/>
<dbReference type="EMBL" id="CACRXK020000323">
    <property type="protein sequence ID" value="CAB3980781.1"/>
    <property type="molecule type" value="Genomic_DNA"/>
</dbReference>
<evidence type="ECO:0000256" key="5">
    <source>
        <dbReference type="ARBA" id="ARBA00023180"/>
    </source>
</evidence>
<comment type="function">
    <text evidence="6">Involved in lipid remodeling during GPI-anchor maturation.</text>
</comment>
<evidence type="ECO:0000259" key="11">
    <source>
        <dbReference type="Pfam" id="PF23021"/>
    </source>
</evidence>
<keyword evidence="5" id="KW-0325">Glycoprotein</keyword>
<evidence type="ECO:0000256" key="2">
    <source>
        <dbReference type="ARBA" id="ARBA00022692"/>
    </source>
</evidence>
<dbReference type="Pfam" id="PF23226">
    <property type="entry name" value="Exo_endo_phos_PGAP2IP"/>
    <property type="match status" value="1"/>
</dbReference>
<evidence type="ECO:0000256" key="1">
    <source>
        <dbReference type="ARBA" id="ARBA00004141"/>
    </source>
</evidence>
<dbReference type="PANTHER" id="PTHR14859">
    <property type="entry name" value="CALCOFLUOR WHITE HYPERSENSITIVE PROTEIN PRECURSOR"/>
    <property type="match status" value="1"/>
</dbReference>
<evidence type="ECO:0000256" key="9">
    <source>
        <dbReference type="ARBA" id="ARBA00070285"/>
    </source>
</evidence>
<dbReference type="InterPro" id="IPR012337">
    <property type="entry name" value="RNaseH-like_sf"/>
</dbReference>
<comment type="caution">
    <text evidence="14">The sequence shown here is derived from an EMBL/GenBank/DDBJ whole genome shotgun (WGS) entry which is preliminary data.</text>
</comment>
<keyword evidence="3" id="KW-1133">Transmembrane helix</keyword>
<dbReference type="PANTHER" id="PTHR14859:SF1">
    <property type="entry name" value="PGAP2-INTERACTING PROTEIN"/>
    <property type="match status" value="1"/>
</dbReference>
<dbReference type="AlphaFoldDB" id="A0A7D9DAC4"/>
<evidence type="ECO:0000259" key="12">
    <source>
        <dbReference type="Pfam" id="PF23022"/>
    </source>
</evidence>
<comment type="similarity">
    <text evidence="7">Belongs to the PGAP2IP family.</text>
</comment>
<keyword evidence="2" id="KW-0812">Transmembrane</keyword>
<reference evidence="14" key="1">
    <citation type="submission" date="2020-04" db="EMBL/GenBank/DDBJ databases">
        <authorList>
            <person name="Alioto T."/>
            <person name="Alioto T."/>
            <person name="Gomez Garrido J."/>
        </authorList>
    </citation>
    <scope>NUCLEOTIDE SEQUENCE</scope>
    <source>
        <strain evidence="14">A484AB</strain>
    </source>
</reference>
<evidence type="ECO:0000313" key="14">
    <source>
        <dbReference type="EMBL" id="CAB3980781.1"/>
    </source>
</evidence>
<sequence>MPIHNTRGPGTTVTTPDDQGHQVKEFIGEINAELKKKLNDESILELEIERSEVDYRLGLPINPKRLPNLTALIAVKNTISTSTTSVERAFSSMNRICTKLRSTLFPERLSDLLCISLNRDVVDLLDLDEVVTAWGNMRSYIWWSLIHAVGAMIWFYPLNELEITGYEAFAVVLLSPIITNFSFVSRFISSHVGLAVMRLCSMVGVISFQASTTFSRLILLMFGCGCAMLWLCGAWWSKSPRERTLSFWGTILGFFLMLSLRICYVSLNPMWWSPTFNTLTCVTGVVMTVSQAVFISGHSSAHKSKNDSENRVSWHQWLRISIGFSSMFWLTHWVFGEVSLVSRWAGAGAPESGPSPNPWGIAVLIALSVGIMISPRGWTGSFVWWLFGCSGAAMLYYLPKHWSFTGGIILAIYVISIWPLMADKLVRCTPGSTLPVAMGLYIILILASVWVVAFNFVPGGELTRERTDILMAITMLLIGTGIATNIPVVEAKKKQGVKSSSKMAFLKLHGDRFLFFNTYVKIGLLFILTCGCSAMLVRYNNMRYNTPSQSHEKKFSAAVWTVHFGYDNQGWPSYERAAVLLNETGADVIGLLESDCSRPYLGNNDLTMWLAERLGMYSDFGPSTRDHTWGALLLSKYPIVESSHHLLPSPEGELAPALSATVNIHGRLVDFVVVHMGNDGDDLDRKLQAQELARIMDESNNPVVFLGYVTSAPGSRDYHALLNNGRRKDIDPSDGDRWCEYIMYNGLIRQGYARISHAGLSDTEVQLAKFLIPDEPNNYSDNERTTTDENKVSETSRFSKRFGDFYRGHYHAWQHHFHMSTPKYFLS</sequence>
<feature type="domain" description="PGAP2IP C-terminal nuclease-like" evidence="13">
    <location>
        <begin position="553"/>
        <end position="785"/>
    </location>
</feature>
<evidence type="ECO:0000256" key="6">
    <source>
        <dbReference type="ARBA" id="ARBA00058459"/>
    </source>
</evidence>
<dbReference type="GO" id="GO:0005783">
    <property type="term" value="C:endoplasmic reticulum"/>
    <property type="evidence" value="ECO:0007669"/>
    <property type="project" value="TreeGrafter"/>
</dbReference>
<keyword evidence="15" id="KW-1185">Reference proteome</keyword>
<feature type="domain" description="PGAP2IP first transmembrane" evidence="12">
    <location>
        <begin position="140"/>
        <end position="273"/>
    </location>
</feature>
<evidence type="ECO:0000259" key="13">
    <source>
        <dbReference type="Pfam" id="PF23226"/>
    </source>
</evidence>
<evidence type="ECO:0000313" key="15">
    <source>
        <dbReference type="Proteomes" id="UP001152795"/>
    </source>
</evidence>
<comment type="subcellular location">
    <subcellularLocation>
        <location evidence="1">Membrane</location>
        <topology evidence="1">Multi-pass membrane protein</topology>
    </subcellularLocation>
</comment>
<protein>
    <recommendedName>
        <fullName evidence="9">PGAP2-interacting protein</fullName>
    </recommendedName>
    <alternativeName>
        <fullName evidence="10">Cell wall biogenesis protein 43 C-terminal homolog</fullName>
    </alternativeName>
</protein>
<evidence type="ECO:0000256" key="10">
    <source>
        <dbReference type="ARBA" id="ARBA00083370"/>
    </source>
</evidence>
<dbReference type="FunFam" id="3.60.10.10:FF:000021">
    <property type="entry name" value="PGAP2-interacting protein isoform A"/>
    <property type="match status" value="1"/>
</dbReference>
<dbReference type="Pfam" id="PF23021">
    <property type="entry name" value="6TM_2nd_PGAP2IP"/>
    <property type="match status" value="1"/>
</dbReference>
<dbReference type="InterPro" id="IPR036691">
    <property type="entry name" value="Endo/exonu/phosph_ase_sf"/>
</dbReference>
<dbReference type="Proteomes" id="UP001152795">
    <property type="component" value="Unassembled WGS sequence"/>
</dbReference>
<evidence type="ECO:0000256" key="4">
    <source>
        <dbReference type="ARBA" id="ARBA00023136"/>
    </source>
</evidence>
<dbReference type="InterPro" id="IPR057315">
    <property type="entry name" value="Exo_endo_phos_PGAP2IP_C"/>
</dbReference>
<evidence type="ECO:0000256" key="3">
    <source>
        <dbReference type="ARBA" id="ARBA00022989"/>
    </source>
</evidence>
<accession>A0A7D9DAC4</accession>
<dbReference type="InterPro" id="IPR051916">
    <property type="entry name" value="GPI-anchor_lipid_remodeler"/>
</dbReference>
<dbReference type="Pfam" id="PF23022">
    <property type="entry name" value="6TM_1st_PGAP2IP"/>
    <property type="match status" value="1"/>
</dbReference>
<dbReference type="InterPro" id="IPR053911">
    <property type="entry name" value="PGAP2IP_TM_2nd"/>
</dbReference>
<dbReference type="InterPro" id="IPR053912">
    <property type="entry name" value="PGAP2IP_TM_1nd"/>
</dbReference>
<dbReference type="GO" id="GO:0006506">
    <property type="term" value="P:GPI anchor biosynthetic process"/>
    <property type="evidence" value="ECO:0007669"/>
    <property type="project" value="TreeGrafter"/>
</dbReference>
<feature type="domain" description="PGAP2IP second transmembrane" evidence="11">
    <location>
        <begin position="315"/>
        <end position="484"/>
    </location>
</feature>
<evidence type="ECO:0000256" key="8">
    <source>
        <dbReference type="ARBA" id="ARBA00063490"/>
    </source>
</evidence>
<comment type="subunit">
    <text evidence="8">Interacts with PGAP2/FRAG1.</text>
</comment>
<evidence type="ECO:0000256" key="7">
    <source>
        <dbReference type="ARBA" id="ARBA00060979"/>
    </source>
</evidence>
<proteinExistence type="inferred from homology"/>
<dbReference type="Gene3D" id="3.60.10.10">
    <property type="entry name" value="Endonuclease/exonuclease/phosphatase"/>
    <property type="match status" value="1"/>
</dbReference>
<name>A0A7D9DAC4_PARCT</name>
<dbReference type="SUPFAM" id="SSF53098">
    <property type="entry name" value="Ribonuclease H-like"/>
    <property type="match status" value="1"/>
</dbReference>
<dbReference type="GO" id="GO:0016020">
    <property type="term" value="C:membrane"/>
    <property type="evidence" value="ECO:0007669"/>
    <property type="project" value="UniProtKB-SubCell"/>
</dbReference>
<dbReference type="SUPFAM" id="SSF56219">
    <property type="entry name" value="DNase I-like"/>
    <property type="match status" value="1"/>
</dbReference>